<name>A0A915HLV2_ROMCU</name>
<keyword evidence="1" id="KW-1185">Reference proteome</keyword>
<dbReference type="PANTHER" id="PTHR46880:SF8">
    <property type="entry name" value="E3 SUMO-PROTEIN LIGASE KIAA1586"/>
    <property type="match status" value="1"/>
</dbReference>
<protein>
    <submittedName>
        <fullName evidence="2">DUF4371 domain-containing protein</fullName>
    </submittedName>
</protein>
<evidence type="ECO:0000313" key="2">
    <source>
        <dbReference type="WBParaSite" id="nRc.2.0.1.t02654-RA"/>
    </source>
</evidence>
<dbReference type="Proteomes" id="UP000887565">
    <property type="component" value="Unplaced"/>
</dbReference>
<dbReference type="WBParaSite" id="nRc.2.0.1.t02654-RA">
    <property type="protein sequence ID" value="nRc.2.0.1.t02654-RA"/>
    <property type="gene ID" value="nRc.2.0.1.g02654"/>
</dbReference>
<evidence type="ECO:0000313" key="1">
    <source>
        <dbReference type="Proteomes" id="UP000887565"/>
    </source>
</evidence>
<proteinExistence type="predicted"/>
<organism evidence="1 2">
    <name type="scientific">Romanomermis culicivorax</name>
    <name type="common">Nematode worm</name>
    <dbReference type="NCBI Taxonomy" id="13658"/>
    <lineage>
        <taxon>Eukaryota</taxon>
        <taxon>Metazoa</taxon>
        <taxon>Ecdysozoa</taxon>
        <taxon>Nematoda</taxon>
        <taxon>Enoplea</taxon>
        <taxon>Dorylaimia</taxon>
        <taxon>Mermithida</taxon>
        <taxon>Mermithoidea</taxon>
        <taxon>Mermithidae</taxon>
        <taxon>Romanomermis</taxon>
    </lineage>
</organism>
<dbReference type="AlphaFoldDB" id="A0A915HLV2"/>
<reference evidence="2" key="1">
    <citation type="submission" date="2022-11" db="UniProtKB">
        <authorList>
            <consortium name="WormBaseParasite"/>
        </authorList>
    </citation>
    <scope>IDENTIFICATION</scope>
</reference>
<sequence length="92" mass="10588">KDAQYNGQFYGTLLELENECDATTIAHKVNLWITEIGIKKEALVMFTSDGAAVMLERFNGVAEKLRKEYGYFHLLDFHCICHRENLALKDAY</sequence>
<dbReference type="PANTHER" id="PTHR46880">
    <property type="entry name" value="RAS-ASSOCIATING DOMAIN-CONTAINING PROTEIN"/>
    <property type="match status" value="1"/>
</dbReference>
<accession>A0A915HLV2</accession>